<dbReference type="PANTHER" id="PTHR30055:SF226">
    <property type="entry name" value="HTH-TYPE TRANSCRIPTIONAL REGULATOR PKSA"/>
    <property type="match status" value="1"/>
</dbReference>
<dbReference type="AlphaFoldDB" id="A0A511M5Y8"/>
<reference evidence="4 5" key="1">
    <citation type="submission" date="2019-07" db="EMBL/GenBank/DDBJ databases">
        <title>Whole genome shotgun sequence of Nocardia ninae NBRC 108245.</title>
        <authorList>
            <person name="Hosoyama A."/>
            <person name="Uohara A."/>
            <person name="Ohji S."/>
            <person name="Ichikawa N."/>
        </authorList>
    </citation>
    <scope>NUCLEOTIDE SEQUENCE [LARGE SCALE GENOMIC DNA]</scope>
    <source>
        <strain evidence="4 5">NBRC 108245</strain>
    </source>
</reference>
<dbReference type="InterPro" id="IPR001647">
    <property type="entry name" value="HTH_TetR"/>
</dbReference>
<dbReference type="PROSITE" id="PS50977">
    <property type="entry name" value="HTH_TETR_2"/>
    <property type="match status" value="1"/>
</dbReference>
<gene>
    <name evidence="4" type="ORF">NN4_05480</name>
</gene>
<dbReference type="Pfam" id="PF00440">
    <property type="entry name" value="TetR_N"/>
    <property type="match status" value="1"/>
</dbReference>
<protein>
    <recommendedName>
        <fullName evidence="3">HTH tetR-type domain-containing protein</fullName>
    </recommendedName>
</protein>
<dbReference type="InterPro" id="IPR023772">
    <property type="entry name" value="DNA-bd_HTH_TetR-type_CS"/>
</dbReference>
<organism evidence="4 5">
    <name type="scientific">Nocardia ninae NBRC 108245</name>
    <dbReference type="NCBI Taxonomy" id="1210091"/>
    <lineage>
        <taxon>Bacteria</taxon>
        <taxon>Bacillati</taxon>
        <taxon>Actinomycetota</taxon>
        <taxon>Actinomycetes</taxon>
        <taxon>Mycobacteriales</taxon>
        <taxon>Nocardiaceae</taxon>
        <taxon>Nocardia</taxon>
    </lineage>
</organism>
<feature type="domain" description="HTH tetR-type" evidence="3">
    <location>
        <begin position="19"/>
        <end position="79"/>
    </location>
</feature>
<dbReference type="PRINTS" id="PR00455">
    <property type="entry name" value="HTHTETR"/>
</dbReference>
<dbReference type="GO" id="GO:0000976">
    <property type="term" value="F:transcription cis-regulatory region binding"/>
    <property type="evidence" value="ECO:0007669"/>
    <property type="project" value="TreeGrafter"/>
</dbReference>
<evidence type="ECO:0000313" key="4">
    <source>
        <dbReference type="EMBL" id="GEM36029.1"/>
    </source>
</evidence>
<dbReference type="PROSITE" id="PS01081">
    <property type="entry name" value="HTH_TETR_1"/>
    <property type="match status" value="1"/>
</dbReference>
<keyword evidence="5" id="KW-1185">Reference proteome</keyword>
<comment type="caution">
    <text evidence="4">The sequence shown here is derived from an EMBL/GenBank/DDBJ whole genome shotgun (WGS) entry which is preliminary data.</text>
</comment>
<dbReference type="OrthoDB" id="5242390at2"/>
<keyword evidence="1 2" id="KW-0238">DNA-binding</keyword>
<dbReference type="InterPro" id="IPR050109">
    <property type="entry name" value="HTH-type_TetR-like_transc_reg"/>
</dbReference>
<name>A0A511M5Y8_9NOCA</name>
<proteinExistence type="predicted"/>
<evidence type="ECO:0000256" key="1">
    <source>
        <dbReference type="ARBA" id="ARBA00023125"/>
    </source>
</evidence>
<accession>A0A511M5Y8</accession>
<dbReference type="InterPro" id="IPR009057">
    <property type="entry name" value="Homeodomain-like_sf"/>
</dbReference>
<dbReference type="Proteomes" id="UP000321424">
    <property type="component" value="Unassembled WGS sequence"/>
</dbReference>
<evidence type="ECO:0000259" key="3">
    <source>
        <dbReference type="PROSITE" id="PS50977"/>
    </source>
</evidence>
<dbReference type="Gene3D" id="1.10.357.10">
    <property type="entry name" value="Tetracycline Repressor, domain 2"/>
    <property type="match status" value="1"/>
</dbReference>
<dbReference type="PANTHER" id="PTHR30055">
    <property type="entry name" value="HTH-TYPE TRANSCRIPTIONAL REGULATOR RUTR"/>
    <property type="match status" value="1"/>
</dbReference>
<sequence>MTPSDRSDQRKRPQQARSWETRDHIVANAAQLFAERGIAETSTNHIAARAGISIGSLYRYFADKNAIIDVLRAELLTELEERFAETVVTGVTVTPREAVANSLTAVLDVVSEREGLVRALAADTTAHGVGLPDLERRLLLLTRAYLLHRLGPTPPQELEVRAFVMVNAGLAACLRFALGPTPDLNRDLLIAETADMIGDWLDAVARRQNG</sequence>
<feature type="DNA-binding region" description="H-T-H motif" evidence="2">
    <location>
        <begin position="42"/>
        <end position="61"/>
    </location>
</feature>
<evidence type="ECO:0000313" key="5">
    <source>
        <dbReference type="Proteomes" id="UP000321424"/>
    </source>
</evidence>
<evidence type="ECO:0000256" key="2">
    <source>
        <dbReference type="PROSITE-ProRule" id="PRU00335"/>
    </source>
</evidence>
<dbReference type="EMBL" id="BJXA01000002">
    <property type="protein sequence ID" value="GEM36029.1"/>
    <property type="molecule type" value="Genomic_DNA"/>
</dbReference>
<dbReference type="SUPFAM" id="SSF46689">
    <property type="entry name" value="Homeodomain-like"/>
    <property type="match status" value="1"/>
</dbReference>
<dbReference type="GO" id="GO:0003700">
    <property type="term" value="F:DNA-binding transcription factor activity"/>
    <property type="evidence" value="ECO:0007669"/>
    <property type="project" value="TreeGrafter"/>
</dbReference>